<evidence type="ECO:0000256" key="1">
    <source>
        <dbReference type="PROSITE-ProRule" id="PRU00277"/>
    </source>
</evidence>
<proteinExistence type="predicted"/>
<feature type="domain" description="PPIase FKBP-type" evidence="2">
    <location>
        <begin position="117"/>
        <end position="177"/>
    </location>
</feature>
<dbReference type="GO" id="GO:0009579">
    <property type="term" value="C:thylakoid"/>
    <property type="evidence" value="ECO:0007669"/>
    <property type="project" value="TreeGrafter"/>
</dbReference>
<sequence>MLSSATSTCVINRPLSFRLRRTALRGGVKFTGYSCSAKCESNSRAVRDNRQDIDAATGSVYGVMSATSVTRRGALSAALIASQLLSDAALAEEFYTTPSGLKVLDAKVGDGARPQPGDTVVVHWSGYTSGYQGKRIENTSKRDDPFVFKLGSGTVIPAFEEAVASMNVGGLRRVEIPGDHPELSWPRDRSERFLDVINLKYRYGPQPSELGGQRALDFVLDNPTLQDFNRTLVIDFRLLNILCLALAGFDFRPSPIIRPVVLRQVRG</sequence>
<comment type="catalytic activity">
    <reaction evidence="1">
        <text>[protein]-peptidylproline (omega=180) = [protein]-peptidylproline (omega=0)</text>
        <dbReference type="Rhea" id="RHEA:16237"/>
        <dbReference type="Rhea" id="RHEA-COMP:10747"/>
        <dbReference type="Rhea" id="RHEA-COMP:10748"/>
        <dbReference type="ChEBI" id="CHEBI:83833"/>
        <dbReference type="ChEBI" id="CHEBI:83834"/>
        <dbReference type="EC" id="5.2.1.8"/>
    </reaction>
</comment>
<dbReference type="PROSITE" id="PS50059">
    <property type="entry name" value="FKBP_PPIASE"/>
    <property type="match status" value="1"/>
</dbReference>
<dbReference type="InterPro" id="IPR001179">
    <property type="entry name" value="PPIase_FKBP_dom"/>
</dbReference>
<dbReference type="PANTHER" id="PTHR47717:SF1">
    <property type="entry name" value="PEPTIDYL-PROLYL CIS-TRANS ISOMERASE FKBP19, CHLOROPLASTIC"/>
    <property type="match status" value="1"/>
</dbReference>
<dbReference type="SUPFAM" id="SSF54534">
    <property type="entry name" value="FKBP-like"/>
    <property type="match status" value="1"/>
</dbReference>
<evidence type="ECO:0000313" key="3">
    <source>
        <dbReference type="EMBL" id="KAK3238993.1"/>
    </source>
</evidence>
<evidence type="ECO:0000259" key="2">
    <source>
        <dbReference type="PROSITE" id="PS50059"/>
    </source>
</evidence>
<name>A0AAE0BLT8_9CHLO</name>
<accession>A0AAE0BLT8</accession>
<dbReference type="Gene3D" id="3.10.50.40">
    <property type="match status" value="1"/>
</dbReference>
<dbReference type="GO" id="GO:0003755">
    <property type="term" value="F:peptidyl-prolyl cis-trans isomerase activity"/>
    <property type="evidence" value="ECO:0007669"/>
    <property type="project" value="UniProtKB-KW"/>
</dbReference>
<dbReference type="InterPro" id="IPR046357">
    <property type="entry name" value="PPIase_dom_sf"/>
</dbReference>
<protein>
    <recommendedName>
        <fullName evidence="1">peptidylprolyl isomerase</fullName>
        <ecNumber evidence="1">5.2.1.8</ecNumber>
    </recommendedName>
</protein>
<dbReference type="AlphaFoldDB" id="A0AAE0BLT8"/>
<gene>
    <name evidence="3" type="ORF">CYMTET_51046</name>
</gene>
<keyword evidence="1" id="KW-0413">Isomerase</keyword>
<dbReference type="GO" id="GO:0009507">
    <property type="term" value="C:chloroplast"/>
    <property type="evidence" value="ECO:0007669"/>
    <property type="project" value="TreeGrafter"/>
</dbReference>
<dbReference type="Pfam" id="PF00254">
    <property type="entry name" value="FKBP_C"/>
    <property type="match status" value="1"/>
</dbReference>
<dbReference type="Proteomes" id="UP001190700">
    <property type="component" value="Unassembled WGS sequence"/>
</dbReference>
<reference evidence="3 4" key="1">
    <citation type="journal article" date="2015" name="Genome Biol. Evol.">
        <title>Comparative Genomics of a Bacterivorous Green Alga Reveals Evolutionary Causalities and Consequences of Phago-Mixotrophic Mode of Nutrition.</title>
        <authorList>
            <person name="Burns J.A."/>
            <person name="Paasch A."/>
            <person name="Narechania A."/>
            <person name="Kim E."/>
        </authorList>
    </citation>
    <scope>NUCLEOTIDE SEQUENCE [LARGE SCALE GENOMIC DNA]</scope>
    <source>
        <strain evidence="3 4">PLY_AMNH</strain>
    </source>
</reference>
<organism evidence="3 4">
    <name type="scientific">Cymbomonas tetramitiformis</name>
    <dbReference type="NCBI Taxonomy" id="36881"/>
    <lineage>
        <taxon>Eukaryota</taxon>
        <taxon>Viridiplantae</taxon>
        <taxon>Chlorophyta</taxon>
        <taxon>Pyramimonadophyceae</taxon>
        <taxon>Pyramimonadales</taxon>
        <taxon>Pyramimonadaceae</taxon>
        <taxon>Cymbomonas</taxon>
    </lineage>
</organism>
<keyword evidence="4" id="KW-1185">Reference proteome</keyword>
<dbReference type="EC" id="5.2.1.8" evidence="1"/>
<keyword evidence="1" id="KW-0697">Rotamase</keyword>
<evidence type="ECO:0000313" key="4">
    <source>
        <dbReference type="Proteomes" id="UP001190700"/>
    </source>
</evidence>
<dbReference type="EMBL" id="LGRX02034055">
    <property type="protein sequence ID" value="KAK3238993.1"/>
    <property type="molecule type" value="Genomic_DNA"/>
</dbReference>
<dbReference type="InterPro" id="IPR044208">
    <property type="entry name" value="FKBP19-like"/>
</dbReference>
<comment type="caution">
    <text evidence="3">The sequence shown here is derived from an EMBL/GenBank/DDBJ whole genome shotgun (WGS) entry which is preliminary data.</text>
</comment>
<dbReference type="PANTHER" id="PTHR47717">
    <property type="entry name" value="PEPTIDYL-PROLYL CIS-TRANS ISOMERASE FKBP19, CHLOROPLASTIC"/>
    <property type="match status" value="1"/>
</dbReference>